<comment type="caution">
    <text evidence="2">The sequence shown here is derived from an EMBL/GenBank/DDBJ whole genome shotgun (WGS) entry which is preliminary data.</text>
</comment>
<sequence length="129" mass="14112">MITTCRTLAIIPIKITAWDSARILANSIIYICIKASCITFSTLIRIILASFIIAFFITFIVLQHTFCASRSTITVCSIITTVSEIASWVANSIINHKWVTAISTGIVITVSEVKITVSIIANIITFSIT</sequence>
<feature type="transmembrane region" description="Helical" evidence="1">
    <location>
        <begin position="43"/>
        <end position="62"/>
    </location>
</feature>
<keyword evidence="3" id="KW-1185">Reference proteome</keyword>
<evidence type="ECO:0000256" key="1">
    <source>
        <dbReference type="SAM" id="Phobius"/>
    </source>
</evidence>
<evidence type="ECO:0000313" key="2">
    <source>
        <dbReference type="EMBL" id="CAG9330611.1"/>
    </source>
</evidence>
<dbReference type="AlphaFoldDB" id="A0AAU9JYM5"/>
<organism evidence="2 3">
    <name type="scientific">Blepharisma stoltei</name>
    <dbReference type="NCBI Taxonomy" id="1481888"/>
    <lineage>
        <taxon>Eukaryota</taxon>
        <taxon>Sar</taxon>
        <taxon>Alveolata</taxon>
        <taxon>Ciliophora</taxon>
        <taxon>Postciliodesmatophora</taxon>
        <taxon>Heterotrichea</taxon>
        <taxon>Heterotrichida</taxon>
        <taxon>Blepharismidae</taxon>
        <taxon>Blepharisma</taxon>
    </lineage>
</organism>
<keyword evidence="1" id="KW-0472">Membrane</keyword>
<reference evidence="2" key="1">
    <citation type="submission" date="2021-09" db="EMBL/GenBank/DDBJ databases">
        <authorList>
            <consortium name="AG Swart"/>
            <person name="Singh M."/>
            <person name="Singh A."/>
            <person name="Seah K."/>
            <person name="Emmerich C."/>
        </authorList>
    </citation>
    <scope>NUCLEOTIDE SEQUENCE</scope>
    <source>
        <strain evidence="2">ATCC30299</strain>
    </source>
</reference>
<accession>A0AAU9JYM5</accession>
<name>A0AAU9JYM5_9CILI</name>
<keyword evidence="1" id="KW-1133">Transmembrane helix</keyword>
<dbReference type="EMBL" id="CAJZBQ010000051">
    <property type="protein sequence ID" value="CAG9330611.1"/>
    <property type="molecule type" value="Genomic_DNA"/>
</dbReference>
<dbReference type="Proteomes" id="UP001162131">
    <property type="component" value="Unassembled WGS sequence"/>
</dbReference>
<keyword evidence="1" id="KW-0812">Transmembrane</keyword>
<evidence type="ECO:0000313" key="3">
    <source>
        <dbReference type="Proteomes" id="UP001162131"/>
    </source>
</evidence>
<gene>
    <name evidence="2" type="ORF">BSTOLATCC_MIC51193</name>
</gene>
<proteinExistence type="predicted"/>
<protein>
    <submittedName>
        <fullName evidence="2">Uncharacterized protein</fullName>
    </submittedName>
</protein>